<name>A0A1S8N6J1_CLOSA</name>
<comment type="caution">
    <text evidence="3">The sequence shown here is derived from an EMBL/GenBank/DDBJ whole genome shotgun (WGS) entry which is preliminary data.</text>
</comment>
<dbReference type="EMBL" id="LZYZ01000004">
    <property type="protein sequence ID" value="OOM12040.1"/>
    <property type="molecule type" value="Genomic_DNA"/>
</dbReference>
<evidence type="ECO:0000313" key="3">
    <source>
        <dbReference type="EMBL" id="OOM12040.1"/>
    </source>
</evidence>
<evidence type="ECO:0000313" key="4">
    <source>
        <dbReference type="Proteomes" id="UP000191154"/>
    </source>
</evidence>
<dbReference type="AlphaFoldDB" id="A0A1S8N6J1"/>
<keyword evidence="1" id="KW-0472">Membrane</keyword>
<reference evidence="3 4" key="1">
    <citation type="submission" date="2016-05" db="EMBL/GenBank/DDBJ databases">
        <title>Microbial solvent formation.</title>
        <authorList>
            <person name="Poehlein A."/>
            <person name="Montoya Solano J.D."/>
            <person name="Flitsch S."/>
            <person name="Krabben P."/>
            <person name="Duerre P."/>
            <person name="Daniel R."/>
        </authorList>
    </citation>
    <scope>NUCLEOTIDE SEQUENCE [LARGE SCALE GENOMIC DNA]</scope>
    <source>
        <strain evidence="3 4">L1-8</strain>
    </source>
</reference>
<dbReference type="RefSeq" id="WP_077865689.1">
    <property type="nucleotide sequence ID" value="NZ_LZYZ01000004.1"/>
</dbReference>
<feature type="domain" description="AB hydrolase-1" evidence="2">
    <location>
        <begin position="88"/>
        <end position="232"/>
    </location>
</feature>
<keyword evidence="3" id="KW-0808">Transferase</keyword>
<dbReference type="STRING" id="169679.CSACC_04680"/>
<accession>A0A1S8N6J1</accession>
<evidence type="ECO:0000259" key="2">
    <source>
        <dbReference type="Pfam" id="PF00561"/>
    </source>
</evidence>
<feature type="transmembrane region" description="Helical" evidence="1">
    <location>
        <begin position="21"/>
        <end position="41"/>
    </location>
</feature>
<dbReference type="InterPro" id="IPR029058">
    <property type="entry name" value="AB_hydrolase_fold"/>
</dbReference>
<sequence length="336" mass="37873">MRLISHSNGLHTVDKEKLGKIVIIKRCIIFFIGLLILGFVIQMVTDFVDNLGLKSKFKYVRIDGKKIEYKLKGSGGSDYTVVFDGEIGANMYEWDKVCKTLETDKKLSTFVYNRRGYEFNDGGDLITPEEQAKILKTLLKKAGAPEPYIFVGEEYGSLVATNFAKLYPESVAGAVLVNPLSEETINKEEFKNSIKYKYYRSEFEKIGSNFGLTSLMSKMGLTIQNKGFEENIDQNELEEFNKFKNKKNYKEAVSNELKNLYRNTSESQTEGLLSNKPLCLITSNDDDSIKKIGNQSLTTVVKPQADSDTLSLLDSDEIVNGINTTLKEVRKLSKSS</sequence>
<gene>
    <name evidence="3" type="ORF">CLOSAC_24730</name>
</gene>
<dbReference type="GO" id="GO:0016740">
    <property type="term" value="F:transferase activity"/>
    <property type="evidence" value="ECO:0007669"/>
    <property type="project" value="UniProtKB-KW"/>
</dbReference>
<dbReference type="Gene3D" id="3.40.50.1820">
    <property type="entry name" value="alpha/beta hydrolase"/>
    <property type="match status" value="1"/>
</dbReference>
<dbReference type="Proteomes" id="UP000191154">
    <property type="component" value="Unassembled WGS sequence"/>
</dbReference>
<evidence type="ECO:0000256" key="1">
    <source>
        <dbReference type="SAM" id="Phobius"/>
    </source>
</evidence>
<keyword evidence="1" id="KW-0812">Transmembrane</keyword>
<organism evidence="3 4">
    <name type="scientific">Clostridium saccharobutylicum</name>
    <dbReference type="NCBI Taxonomy" id="169679"/>
    <lineage>
        <taxon>Bacteria</taxon>
        <taxon>Bacillati</taxon>
        <taxon>Bacillota</taxon>
        <taxon>Clostridia</taxon>
        <taxon>Eubacteriales</taxon>
        <taxon>Clostridiaceae</taxon>
        <taxon>Clostridium</taxon>
    </lineage>
</organism>
<dbReference type="SUPFAM" id="SSF53474">
    <property type="entry name" value="alpha/beta-Hydrolases"/>
    <property type="match status" value="1"/>
</dbReference>
<dbReference type="InterPro" id="IPR000073">
    <property type="entry name" value="AB_hydrolase_1"/>
</dbReference>
<proteinExistence type="predicted"/>
<dbReference type="Pfam" id="PF00561">
    <property type="entry name" value="Abhydrolase_1"/>
    <property type="match status" value="1"/>
</dbReference>
<keyword evidence="1" id="KW-1133">Transmembrane helix</keyword>
<protein>
    <submittedName>
        <fullName evidence="3">Homoserine O-acetyltransferase</fullName>
    </submittedName>
</protein>